<evidence type="ECO:0008006" key="4">
    <source>
        <dbReference type="Google" id="ProtNLM"/>
    </source>
</evidence>
<dbReference type="AlphaFoldDB" id="A0A1J4MZJ4"/>
<feature type="compositionally biased region" description="Low complexity" evidence="1">
    <location>
        <begin position="62"/>
        <end position="71"/>
    </location>
</feature>
<dbReference type="STRING" id="1844.UG56_024585"/>
<feature type="compositionally biased region" description="Low complexity" evidence="1">
    <location>
        <begin position="81"/>
        <end position="93"/>
    </location>
</feature>
<accession>A0A1J4MZJ4</accession>
<comment type="caution">
    <text evidence="2">The sequence shown here is derived from an EMBL/GenBank/DDBJ whole genome shotgun (WGS) entry which is preliminary data.</text>
</comment>
<dbReference type="OrthoDB" id="505641at2"/>
<evidence type="ECO:0000313" key="2">
    <source>
        <dbReference type="EMBL" id="OIJ24111.1"/>
    </source>
</evidence>
<proteinExistence type="predicted"/>
<feature type="compositionally biased region" description="Pro residues" evidence="1">
    <location>
        <begin position="45"/>
        <end position="61"/>
    </location>
</feature>
<protein>
    <recommendedName>
        <fullName evidence="4">Right handed beta helix domain-containing protein</fullName>
    </recommendedName>
</protein>
<keyword evidence="3" id="KW-1185">Reference proteome</keyword>
<dbReference type="RefSeq" id="WP_052694169.1">
    <property type="nucleotide sequence ID" value="NZ_JZDQ02000046.1"/>
</dbReference>
<reference evidence="2" key="1">
    <citation type="submission" date="2016-10" db="EMBL/GenBank/DDBJ databases">
        <title>Draft Genome Sequence of Nocardioides luteus Strain BAFB, an Alkane-Degrading Bacterium Isolated from JP-7 Polluted Soil.</title>
        <authorList>
            <person name="Brown L."/>
            <person name="Ruiz O.N."/>
            <person name="Gunasekera T."/>
        </authorList>
    </citation>
    <scope>NUCLEOTIDE SEQUENCE [LARGE SCALE GENOMIC DNA]</scope>
    <source>
        <strain evidence="2">BAFB</strain>
    </source>
</reference>
<evidence type="ECO:0000313" key="3">
    <source>
        <dbReference type="Proteomes" id="UP000033772"/>
    </source>
</evidence>
<dbReference type="Proteomes" id="UP000033772">
    <property type="component" value="Unassembled WGS sequence"/>
</dbReference>
<evidence type="ECO:0000256" key="1">
    <source>
        <dbReference type="SAM" id="MobiDB-lite"/>
    </source>
</evidence>
<gene>
    <name evidence="2" type="ORF">UG56_024585</name>
</gene>
<organism evidence="2 3">
    <name type="scientific">Nocardioides luteus</name>
    <dbReference type="NCBI Taxonomy" id="1844"/>
    <lineage>
        <taxon>Bacteria</taxon>
        <taxon>Bacillati</taxon>
        <taxon>Actinomycetota</taxon>
        <taxon>Actinomycetes</taxon>
        <taxon>Propionibacteriales</taxon>
        <taxon>Nocardioidaceae</taxon>
        <taxon>Nocardioides</taxon>
    </lineage>
</organism>
<dbReference type="EMBL" id="JZDQ02000046">
    <property type="protein sequence ID" value="OIJ24111.1"/>
    <property type="molecule type" value="Genomic_DNA"/>
</dbReference>
<name>A0A1J4MZJ4_9ACTN</name>
<feature type="region of interest" description="Disordered" evidence="1">
    <location>
        <begin position="38"/>
        <end position="111"/>
    </location>
</feature>
<sequence>MPTKPGRRRRIAVLGGLALLLAATTWFLWPEPAQVRNVGSDSLPTVPPPASATPSPAPSADPSPLASSTPTTPTPTPTPTPEGTESPTATAPPVKGFPTRESAGLPRGWKPKRTVTGDFWVQHRGAVVEDLRITNGVIYVTAPGVTLRRIEAIASVVVNDYNDRCSPGLRIEDSDFVRSSAPTTEEAWPAVSAGGYTVRNVVIDGVPEGLRASNKERCGGVGIHDSFVRVTSPDVCSDWHGDGLQGYGGGTIKVRRTVMILDVKNNCHGTAPFFNPAEQGNDSVDIDGLIVAGGGYPFRNGTPGSVRNLYVVDQSWVYNPLDVDCSLVTEWSAAVVTMDSAGQPVPLRDLPCE</sequence>